<dbReference type="Proteomes" id="UP001596337">
    <property type="component" value="Unassembled WGS sequence"/>
</dbReference>
<feature type="region of interest" description="Disordered" evidence="1">
    <location>
        <begin position="392"/>
        <end position="433"/>
    </location>
</feature>
<keyword evidence="3" id="KW-0808">Transferase</keyword>
<dbReference type="InterPro" id="IPR042104">
    <property type="entry name" value="PKS_dehydratase_sf"/>
</dbReference>
<evidence type="ECO:0000313" key="4">
    <source>
        <dbReference type="Proteomes" id="UP001596337"/>
    </source>
</evidence>
<sequence length="1005" mass="107231">MRTVTAPHGEPDAARETERILLLAASTNAELVERLDALIAGDDVAAETAPGPRLGVVDPTPDRLAMARRIVAKGAPLRGRRDIWFSPEPLLATGGLAYVFPGLEADFDPRIEDVANLLGVSVPELSTSTVGRHAASVFAVGGLLGEALHALGVRPDAVAGHSAGEWQAMIAGGIVSRSDFDGMVARSDLDALRIPGVEFAVLGCAPERAAATIEHRDGMVVSHENSPNQTVVCGPSDVVATVMADLRGAGVLCQPLPFRSGFHTPMLRPYLGPFLTDGLPSLPMSPPSLPVWSATTARPFPDDPGAIRELSIRHLLEPVRFTALIRAMHDAGVRVFVQVGAGQLGSLIDDTLRGYPHMTIAANSAHRGGVAQLRRVATAVWVEGGSPDFTALEPGMGYSPPPEPTADDALPPKPAAGDPLSPPPGPDDPLSRLRALGATMPALDDLRQLLSETADAVADVVSAARHRQPNASPRPSAARQPPSVTPATPTVSVLDVSTTSMPYLLDHCLAAQRDDWPDETDRRPVLPATTMVAHMIDAALAAVPGHVVTEVRHVRLRRWLVAAPATRVDVTVRPADAAPDEAGHIALDVSLGDYADAELLVAPSCPSRDRAPGPWPPWPDERLPRLTARRLYDERWMFHGPAFRGITRSVAVAEQGMRGEITVPEPPGALLDNLGQLIGQWLVECHPRRCIAFPAEIASIRFHRPEPAPGTVVDAAIAVTDGRDAWVTVDGQIGTHDGVAISVTGWKDFRIEGDERVCAVHRFPERHTLATRHGGWWVVADEWPSVSTREFLLRKYLAAAERAEYDQLAPTERRRWLLARIAVKDAARGLLWDAGHGPLFPAELRVRQDTAGQFRAVMSRPGGSSTDAVDGQHIHVAQTHELTVAHHGPVAATEVVEGSLAVQQTVTAAEEALLDRLRAATSDPLPVALARLAAARAVASSRQEHKHSAALSDVDGPDLTLRTPHAEYRVRTDVIRNPDGLSARQYAVAALPAQASPSPATGGTR</sequence>
<evidence type="ECO:0000256" key="1">
    <source>
        <dbReference type="SAM" id="MobiDB-lite"/>
    </source>
</evidence>
<dbReference type="PANTHER" id="PTHR43074:SF1">
    <property type="entry name" value="BETA-KETOACYL SYNTHASE FAMILY PROTEIN-RELATED"/>
    <property type="match status" value="1"/>
</dbReference>
<keyword evidence="4" id="KW-1185">Reference proteome</keyword>
<dbReference type="Gene3D" id="3.40.366.10">
    <property type="entry name" value="Malonyl-Coenzyme A Acyl Carrier Protein, domain 2"/>
    <property type="match status" value="1"/>
</dbReference>
<proteinExistence type="predicted"/>
<name>A0ABW2C7Y8_9PSEU</name>
<feature type="region of interest" description="Disordered" evidence="1">
    <location>
        <begin position="464"/>
        <end position="489"/>
    </location>
</feature>
<dbReference type="SUPFAM" id="SSF56214">
    <property type="entry name" value="4'-phosphopantetheinyl transferase"/>
    <property type="match status" value="1"/>
</dbReference>
<accession>A0ABW2C7Y8</accession>
<protein>
    <submittedName>
        <fullName evidence="3">Acyltransferase domain-containing protein</fullName>
    </submittedName>
</protein>
<dbReference type="InterPro" id="IPR016036">
    <property type="entry name" value="Malonyl_transacylase_ACP-bd"/>
</dbReference>
<organism evidence="3 4">
    <name type="scientific">Haloechinothrix salitolerans</name>
    <dbReference type="NCBI Taxonomy" id="926830"/>
    <lineage>
        <taxon>Bacteria</taxon>
        <taxon>Bacillati</taxon>
        <taxon>Actinomycetota</taxon>
        <taxon>Actinomycetes</taxon>
        <taxon>Pseudonocardiales</taxon>
        <taxon>Pseudonocardiaceae</taxon>
        <taxon>Haloechinothrix</taxon>
    </lineage>
</organism>
<evidence type="ECO:0000259" key="2">
    <source>
        <dbReference type="SMART" id="SM00827"/>
    </source>
</evidence>
<comment type="caution">
    <text evidence="3">The sequence shown here is derived from an EMBL/GenBank/DDBJ whole genome shotgun (WGS) entry which is preliminary data.</text>
</comment>
<dbReference type="EMBL" id="JBHSXX010000001">
    <property type="protein sequence ID" value="MFC6870802.1"/>
    <property type="molecule type" value="Genomic_DNA"/>
</dbReference>
<dbReference type="InterPro" id="IPR037143">
    <property type="entry name" value="4-PPantetheinyl_Trfase_dom_sf"/>
</dbReference>
<dbReference type="SUPFAM" id="SSF52151">
    <property type="entry name" value="FabD/lysophospholipase-like"/>
    <property type="match status" value="1"/>
</dbReference>
<dbReference type="PANTHER" id="PTHR43074">
    <property type="entry name" value="OMEGA-3 POLYUNSATURATED FATTY ACID SYNTHASE PFAB-RELATED"/>
    <property type="match status" value="1"/>
</dbReference>
<dbReference type="InterPro" id="IPR014043">
    <property type="entry name" value="Acyl_transferase_dom"/>
</dbReference>
<dbReference type="InterPro" id="IPR016035">
    <property type="entry name" value="Acyl_Trfase/lysoPLipase"/>
</dbReference>
<dbReference type="Gene3D" id="3.10.129.110">
    <property type="entry name" value="Polyketide synthase dehydratase"/>
    <property type="match status" value="1"/>
</dbReference>
<keyword evidence="3" id="KW-0012">Acyltransferase</keyword>
<dbReference type="SMART" id="SM00827">
    <property type="entry name" value="PKS_AT"/>
    <property type="match status" value="1"/>
</dbReference>
<gene>
    <name evidence="3" type="ORF">ACFQGD_27095</name>
</gene>
<dbReference type="Gene3D" id="3.90.470.20">
    <property type="entry name" value="4'-phosphopantetheinyl transferase domain"/>
    <property type="match status" value="1"/>
</dbReference>
<feature type="domain" description="Malonyl-CoA:ACP transacylase (MAT)" evidence="2">
    <location>
        <begin position="99"/>
        <end position="369"/>
    </location>
</feature>
<dbReference type="SUPFAM" id="SSF55048">
    <property type="entry name" value="Probable ACP-binding domain of malonyl-CoA ACP transacylase"/>
    <property type="match status" value="1"/>
</dbReference>
<dbReference type="RefSeq" id="WP_345393693.1">
    <property type="nucleotide sequence ID" value="NZ_BAABLA010000020.1"/>
</dbReference>
<dbReference type="InterPro" id="IPR001227">
    <property type="entry name" value="Ac_transferase_dom_sf"/>
</dbReference>
<dbReference type="GO" id="GO:0016746">
    <property type="term" value="F:acyltransferase activity"/>
    <property type="evidence" value="ECO:0007669"/>
    <property type="project" value="UniProtKB-KW"/>
</dbReference>
<reference evidence="4" key="1">
    <citation type="journal article" date="2019" name="Int. J. Syst. Evol. Microbiol.">
        <title>The Global Catalogue of Microorganisms (GCM) 10K type strain sequencing project: providing services to taxonomists for standard genome sequencing and annotation.</title>
        <authorList>
            <consortium name="The Broad Institute Genomics Platform"/>
            <consortium name="The Broad Institute Genome Sequencing Center for Infectious Disease"/>
            <person name="Wu L."/>
            <person name="Ma J."/>
        </authorList>
    </citation>
    <scope>NUCLEOTIDE SEQUENCE [LARGE SCALE GENOMIC DNA]</scope>
    <source>
        <strain evidence="4">KCTC 32255</strain>
    </source>
</reference>
<evidence type="ECO:0000313" key="3">
    <source>
        <dbReference type="EMBL" id="MFC6870802.1"/>
    </source>
</evidence>
<dbReference type="InterPro" id="IPR052568">
    <property type="entry name" value="PKS-FAS_Synthase"/>
</dbReference>
<dbReference type="Pfam" id="PF00698">
    <property type="entry name" value="Acyl_transf_1"/>
    <property type="match status" value="1"/>
</dbReference>